<comment type="caution">
    <text evidence="1">The sequence shown here is derived from an EMBL/GenBank/DDBJ whole genome shotgun (WGS) entry which is preliminary data.</text>
</comment>
<sequence>MVIDTVNNPGVEIKPGFSSKRLKKMADKISRKSS</sequence>
<reference evidence="1" key="1">
    <citation type="journal article" date="2014" name="Front. Microbiol.">
        <title>High frequency of phylogenetically diverse reductive dehalogenase-homologous genes in deep subseafloor sedimentary metagenomes.</title>
        <authorList>
            <person name="Kawai M."/>
            <person name="Futagami T."/>
            <person name="Toyoda A."/>
            <person name="Takaki Y."/>
            <person name="Nishi S."/>
            <person name="Hori S."/>
            <person name="Arai W."/>
            <person name="Tsubouchi T."/>
            <person name="Morono Y."/>
            <person name="Uchiyama I."/>
            <person name="Ito T."/>
            <person name="Fujiyama A."/>
            <person name="Inagaki F."/>
            <person name="Takami H."/>
        </authorList>
    </citation>
    <scope>NUCLEOTIDE SEQUENCE</scope>
    <source>
        <strain evidence="1">Expedition CK06-06</strain>
    </source>
</reference>
<organism evidence="1">
    <name type="scientific">marine sediment metagenome</name>
    <dbReference type="NCBI Taxonomy" id="412755"/>
    <lineage>
        <taxon>unclassified sequences</taxon>
        <taxon>metagenomes</taxon>
        <taxon>ecological metagenomes</taxon>
    </lineage>
</organism>
<dbReference type="EMBL" id="BARW01019467">
    <property type="protein sequence ID" value="GAI95616.1"/>
    <property type="molecule type" value="Genomic_DNA"/>
</dbReference>
<protein>
    <submittedName>
        <fullName evidence="1">Uncharacterized protein</fullName>
    </submittedName>
</protein>
<dbReference type="AlphaFoldDB" id="X1TW65"/>
<accession>X1TW65</accession>
<proteinExistence type="predicted"/>
<name>X1TW65_9ZZZZ</name>
<evidence type="ECO:0000313" key="1">
    <source>
        <dbReference type="EMBL" id="GAI95616.1"/>
    </source>
</evidence>
<feature type="non-terminal residue" evidence="1">
    <location>
        <position position="34"/>
    </location>
</feature>
<gene>
    <name evidence="1" type="ORF">S12H4_33079</name>
</gene>